<proteinExistence type="predicted"/>
<dbReference type="EMBL" id="VIFK01000339">
    <property type="protein sequence ID" value="TQE96509.1"/>
    <property type="molecule type" value="Genomic_DNA"/>
</dbReference>
<protein>
    <submittedName>
        <fullName evidence="2">Uncharacterized protein</fullName>
    </submittedName>
</protein>
<reference evidence="2 3" key="1">
    <citation type="submission" date="2019-06" db="EMBL/GenBank/DDBJ databases">
        <title>Metagenome assembled Genome of Spiribacter salinus SL48-SHIP from the microbial mat of Salt Lake 48 (Novosibirsk region, Russia).</title>
        <authorList>
            <person name="Shipova A."/>
            <person name="Rozanov A.S."/>
            <person name="Bryanskaya A.V."/>
            <person name="Peltek S.E."/>
        </authorList>
    </citation>
    <scope>NUCLEOTIDE SEQUENCE [LARGE SCALE GENOMIC DNA]</scope>
    <source>
        <strain evidence="2">SL48-SHIP-2</strain>
    </source>
</reference>
<evidence type="ECO:0000256" key="1">
    <source>
        <dbReference type="SAM" id="MobiDB-lite"/>
    </source>
</evidence>
<comment type="caution">
    <text evidence="2">The sequence shown here is derived from an EMBL/GenBank/DDBJ whole genome shotgun (WGS) entry which is preliminary data.</text>
</comment>
<evidence type="ECO:0000313" key="2">
    <source>
        <dbReference type="EMBL" id="TQE96509.1"/>
    </source>
</evidence>
<sequence length="214" mass="24295">MAKKKKKASNRKASGPKTTKKKVTKKKAQRTNWTKPADWLTQSEAAALCRVSVTMFQRYELKPAERRGRYTYYTRDQVLDHIEQRAHRKGYEAGFRDGKNATPEDVGDLMEAKERAELDWTVERAEGQRLKNAAMRRELAPIQMVTWAVSQAGGQIAATLGTLKGKLKRAQPDLTNEALHEIEQVAVECQNAAANIKLDWDEFDESDLADPRVH</sequence>
<evidence type="ECO:0000313" key="3">
    <source>
        <dbReference type="Proteomes" id="UP000315400"/>
    </source>
</evidence>
<dbReference type="Proteomes" id="UP000315400">
    <property type="component" value="Unassembled WGS sequence"/>
</dbReference>
<gene>
    <name evidence="2" type="ORF">FKY71_16570</name>
</gene>
<feature type="region of interest" description="Disordered" evidence="1">
    <location>
        <begin position="1"/>
        <end position="34"/>
    </location>
</feature>
<name>A0A540VIB9_9GAMM</name>
<accession>A0A540VIB9</accession>
<organism evidence="2 3">
    <name type="scientific">Spiribacter salinus</name>
    <dbReference type="NCBI Taxonomy" id="1335746"/>
    <lineage>
        <taxon>Bacteria</taxon>
        <taxon>Pseudomonadati</taxon>
        <taxon>Pseudomonadota</taxon>
        <taxon>Gammaproteobacteria</taxon>
        <taxon>Chromatiales</taxon>
        <taxon>Ectothiorhodospiraceae</taxon>
        <taxon>Spiribacter</taxon>
    </lineage>
</organism>
<feature type="compositionally biased region" description="Basic residues" evidence="1">
    <location>
        <begin position="1"/>
        <end position="10"/>
    </location>
</feature>
<dbReference type="AlphaFoldDB" id="A0A540VIB9"/>
<feature type="compositionally biased region" description="Basic residues" evidence="1">
    <location>
        <begin position="18"/>
        <end position="29"/>
    </location>
</feature>